<sequence length="261" mass="30133">MKRVGDDAPFTGVILPQEILFMNFDPRRGPCCTVENFTVEILGTPKSAWNVSATKVFARDFVAHHPNSQYDAVKKAFSTHLRSLKRAFKQAGLDEAASNARHKEDRRKERKHLVCIHGMLYHRRLDIARTVSDLRSHISMLTRIGPDGMSSDETANENNVPQYRILARHWRSLEVTAWLCIFDAIYRHNRYGPAGTGSRGNNARMRFESMSMGHPQRAVRRLPRNAYRADWYDGLDQYDREELDRCEDEVYAFTHVPSILL</sequence>
<comment type="caution">
    <text evidence="1">The sequence shown here is derived from an EMBL/GenBank/DDBJ whole genome shotgun (WGS) entry which is preliminary data.</text>
</comment>
<accession>A0AAD4E9G3</accession>
<dbReference type="RefSeq" id="XP_041226450.1">
    <property type="nucleotide sequence ID" value="XM_041375048.1"/>
</dbReference>
<dbReference type="AlphaFoldDB" id="A0AAD4E9G3"/>
<organism evidence="1 2">
    <name type="scientific">Suillus fuscotomentosus</name>
    <dbReference type="NCBI Taxonomy" id="1912939"/>
    <lineage>
        <taxon>Eukaryota</taxon>
        <taxon>Fungi</taxon>
        <taxon>Dikarya</taxon>
        <taxon>Basidiomycota</taxon>
        <taxon>Agaricomycotina</taxon>
        <taxon>Agaricomycetes</taxon>
        <taxon>Agaricomycetidae</taxon>
        <taxon>Boletales</taxon>
        <taxon>Suillineae</taxon>
        <taxon>Suillaceae</taxon>
        <taxon>Suillus</taxon>
    </lineage>
</organism>
<name>A0AAD4E9G3_9AGAM</name>
<evidence type="ECO:0000313" key="1">
    <source>
        <dbReference type="EMBL" id="KAG1900874.1"/>
    </source>
</evidence>
<reference evidence="1" key="1">
    <citation type="journal article" date="2020" name="New Phytol.">
        <title>Comparative genomics reveals dynamic genome evolution in host specialist ectomycorrhizal fungi.</title>
        <authorList>
            <person name="Lofgren L.A."/>
            <person name="Nguyen N.H."/>
            <person name="Vilgalys R."/>
            <person name="Ruytinx J."/>
            <person name="Liao H.L."/>
            <person name="Branco S."/>
            <person name="Kuo A."/>
            <person name="LaButti K."/>
            <person name="Lipzen A."/>
            <person name="Andreopoulos W."/>
            <person name="Pangilinan J."/>
            <person name="Riley R."/>
            <person name="Hundley H."/>
            <person name="Na H."/>
            <person name="Barry K."/>
            <person name="Grigoriev I.V."/>
            <person name="Stajich J.E."/>
            <person name="Kennedy P.G."/>
        </authorList>
    </citation>
    <scope>NUCLEOTIDE SEQUENCE</scope>
    <source>
        <strain evidence="1">FC203</strain>
    </source>
</reference>
<evidence type="ECO:0000313" key="2">
    <source>
        <dbReference type="Proteomes" id="UP001195769"/>
    </source>
</evidence>
<gene>
    <name evidence="1" type="ORF">F5891DRAFT_951541</name>
</gene>
<proteinExistence type="predicted"/>
<protein>
    <submittedName>
        <fullName evidence="1">Uncharacterized protein</fullName>
    </submittedName>
</protein>
<dbReference type="EMBL" id="JABBWK010000025">
    <property type="protein sequence ID" value="KAG1900874.1"/>
    <property type="molecule type" value="Genomic_DNA"/>
</dbReference>
<dbReference type="GeneID" id="64669346"/>
<dbReference type="Proteomes" id="UP001195769">
    <property type="component" value="Unassembled WGS sequence"/>
</dbReference>
<keyword evidence="2" id="KW-1185">Reference proteome</keyword>